<gene>
    <name evidence="2" type="ordered locus">PCC8801_4319</name>
</gene>
<dbReference type="Proteomes" id="UP000008204">
    <property type="component" value="Chromosome"/>
</dbReference>
<accession>B7JVA8</accession>
<dbReference type="InterPro" id="IPR018739">
    <property type="entry name" value="DUF2281"/>
</dbReference>
<evidence type="ECO:0000313" key="2">
    <source>
        <dbReference type="EMBL" id="ACK68241.1"/>
    </source>
</evidence>
<dbReference type="Pfam" id="PF10047">
    <property type="entry name" value="DUF2281"/>
    <property type="match status" value="1"/>
</dbReference>
<keyword evidence="3" id="KW-1185">Reference proteome</keyword>
<organism evidence="2 3">
    <name type="scientific">Rippkaea orientalis (strain PCC 8801 / RF-1)</name>
    <name type="common">Cyanothece sp. (strain PCC 8801)</name>
    <dbReference type="NCBI Taxonomy" id="41431"/>
    <lineage>
        <taxon>Bacteria</taxon>
        <taxon>Bacillati</taxon>
        <taxon>Cyanobacteriota</taxon>
        <taxon>Cyanophyceae</taxon>
        <taxon>Oscillatoriophycideae</taxon>
        <taxon>Chroococcales</taxon>
        <taxon>Aphanothecaceae</taxon>
        <taxon>Rippkaea</taxon>
        <taxon>Rippkaea orientalis</taxon>
    </lineage>
</organism>
<dbReference type="OrthoDB" id="488113at2"/>
<dbReference type="EMBL" id="CP001287">
    <property type="protein sequence ID" value="ACK68241.1"/>
    <property type="molecule type" value="Genomic_DNA"/>
</dbReference>
<sequence>MTISNSQITQKIITKLQNISLEKQQKILDYIESIDDEYSSTPEKLKPSAKKRILGLHQGKIWMSQDFNDPFLW</sequence>
<proteinExistence type="predicted"/>
<dbReference type="KEGG" id="cyp:PCC8801_4319"/>
<reference evidence="3" key="1">
    <citation type="journal article" date="2011" name="MBio">
        <title>Novel metabolic attributes of the genus Cyanothece, comprising a group of unicellular nitrogen-fixing Cyanobacteria.</title>
        <authorList>
            <person name="Bandyopadhyay A."/>
            <person name="Elvitigala T."/>
            <person name="Welsh E."/>
            <person name="Stockel J."/>
            <person name="Liberton M."/>
            <person name="Min H."/>
            <person name="Sherman L.A."/>
            <person name="Pakrasi H.B."/>
        </authorList>
    </citation>
    <scope>NUCLEOTIDE SEQUENCE [LARGE SCALE GENOMIC DNA]</scope>
    <source>
        <strain evidence="3">PCC 8801</strain>
    </source>
</reference>
<dbReference type="AlphaFoldDB" id="B7JVA8"/>
<protein>
    <recommendedName>
        <fullName evidence="1">DUF2281 domain-containing protein</fullName>
    </recommendedName>
</protein>
<evidence type="ECO:0000313" key="3">
    <source>
        <dbReference type="Proteomes" id="UP000008204"/>
    </source>
</evidence>
<feature type="domain" description="DUF2281" evidence="1">
    <location>
        <begin position="11"/>
        <end position="70"/>
    </location>
</feature>
<evidence type="ECO:0000259" key="1">
    <source>
        <dbReference type="Pfam" id="PF10047"/>
    </source>
</evidence>
<dbReference type="RefSeq" id="WP_015957379.1">
    <property type="nucleotide sequence ID" value="NC_011726.1"/>
</dbReference>
<name>B7JVA8_RIPO1</name>
<dbReference type="HOGENOM" id="CLU_163140_9_0_3"/>